<proteinExistence type="predicted"/>
<feature type="compositionally biased region" description="Polar residues" evidence="1">
    <location>
        <begin position="212"/>
        <end position="224"/>
    </location>
</feature>
<dbReference type="EMBL" id="FNAV01000003">
    <property type="protein sequence ID" value="SDE38077.1"/>
    <property type="molecule type" value="Genomic_DNA"/>
</dbReference>
<dbReference type="GO" id="GO:0004371">
    <property type="term" value="F:glycerone kinase activity"/>
    <property type="evidence" value="ECO:0007669"/>
    <property type="project" value="InterPro"/>
</dbReference>
<dbReference type="PROSITE" id="PS51481">
    <property type="entry name" value="DHAK"/>
    <property type="match status" value="1"/>
</dbReference>
<dbReference type="AlphaFoldDB" id="A0A1G7CFG3"/>
<dbReference type="GO" id="GO:0019563">
    <property type="term" value="P:glycerol catabolic process"/>
    <property type="evidence" value="ECO:0007669"/>
    <property type="project" value="TreeGrafter"/>
</dbReference>
<dbReference type="PANTHER" id="PTHR28629:SF4">
    <property type="entry name" value="TRIOKINASE_FMN CYCLASE"/>
    <property type="match status" value="1"/>
</dbReference>
<organism evidence="3 4">
    <name type="scientific">Salipiger thiooxidans</name>
    <dbReference type="NCBI Taxonomy" id="282683"/>
    <lineage>
        <taxon>Bacteria</taxon>
        <taxon>Pseudomonadati</taxon>
        <taxon>Pseudomonadota</taxon>
        <taxon>Alphaproteobacteria</taxon>
        <taxon>Rhodobacterales</taxon>
        <taxon>Roseobacteraceae</taxon>
        <taxon>Salipiger</taxon>
    </lineage>
</organism>
<dbReference type="FunFam" id="3.40.50.10440:FF:000001">
    <property type="entry name" value="Dihydroxyacetone kinase, DhaK subunit"/>
    <property type="match status" value="1"/>
</dbReference>
<evidence type="ECO:0000313" key="3">
    <source>
        <dbReference type="EMBL" id="SDE38077.1"/>
    </source>
</evidence>
<dbReference type="GO" id="GO:0005829">
    <property type="term" value="C:cytosol"/>
    <property type="evidence" value="ECO:0007669"/>
    <property type="project" value="TreeGrafter"/>
</dbReference>
<evidence type="ECO:0000256" key="1">
    <source>
        <dbReference type="SAM" id="MobiDB-lite"/>
    </source>
</evidence>
<dbReference type="STRING" id="282683.SAMN04488105_103116"/>
<dbReference type="Pfam" id="PF02733">
    <property type="entry name" value="Dak1"/>
    <property type="match status" value="1"/>
</dbReference>
<protein>
    <submittedName>
        <fullName evidence="3">Dak1 domain-containing protein</fullName>
    </submittedName>
</protein>
<feature type="domain" description="DhaK" evidence="2">
    <location>
        <begin position="1"/>
        <end position="235"/>
    </location>
</feature>
<reference evidence="4" key="1">
    <citation type="submission" date="2016-10" db="EMBL/GenBank/DDBJ databases">
        <authorList>
            <person name="Varghese N."/>
            <person name="Submissions S."/>
        </authorList>
    </citation>
    <scope>NUCLEOTIDE SEQUENCE [LARGE SCALE GENOMIC DNA]</scope>
    <source>
        <strain evidence="4">DSM 10146</strain>
    </source>
</reference>
<dbReference type="InterPro" id="IPR004006">
    <property type="entry name" value="DhaK_dom"/>
</dbReference>
<feature type="region of interest" description="Disordered" evidence="1">
    <location>
        <begin position="119"/>
        <end position="235"/>
    </location>
</feature>
<keyword evidence="4" id="KW-1185">Reference proteome</keyword>
<name>A0A1G7CFG3_9RHOB</name>
<accession>A0A1G7CFG3</accession>
<dbReference type="Gene3D" id="3.40.50.10440">
    <property type="entry name" value="Dihydroxyacetone kinase, domain 1"/>
    <property type="match status" value="1"/>
</dbReference>
<evidence type="ECO:0000259" key="2">
    <source>
        <dbReference type="PROSITE" id="PS51481"/>
    </source>
</evidence>
<dbReference type="PANTHER" id="PTHR28629">
    <property type="entry name" value="TRIOKINASE/FMN CYCLASE"/>
    <property type="match status" value="1"/>
</dbReference>
<sequence length="235" mass="23975">MALVSGGSSGHEPAHAGFVGAGIPTAAICGDVFASSSVDAVLAGILAVTGPAGCLPIIKNDTGVRLNFGLAAECAGAFGLNVAMVVVDEDIALPSLPQARGVAGTLFVNKIAGALAENGVDRTAPPRQDARPASMPISSRDRPTRAPRRWPDSSRASQHGRRTAPGMRRPCGRAAQPEARPGSGRHFSKSCTCLCPPSPGAGSGMGWAKPSSPMTFSISDSSSPRKVASKARRRL</sequence>
<feature type="compositionally biased region" description="Basic and acidic residues" evidence="1">
    <location>
        <begin position="139"/>
        <end position="152"/>
    </location>
</feature>
<evidence type="ECO:0000313" key="4">
    <source>
        <dbReference type="Proteomes" id="UP000198994"/>
    </source>
</evidence>
<dbReference type="InterPro" id="IPR050861">
    <property type="entry name" value="Dihydroxyacetone_Kinase"/>
</dbReference>
<dbReference type="Proteomes" id="UP000198994">
    <property type="component" value="Unassembled WGS sequence"/>
</dbReference>
<dbReference type="SUPFAM" id="SSF82549">
    <property type="entry name" value="DAK1/DegV-like"/>
    <property type="match status" value="1"/>
</dbReference>
<gene>
    <name evidence="3" type="ORF">SAMN04488105_103116</name>
</gene>